<dbReference type="Pfam" id="PF13338">
    <property type="entry name" value="AbiEi_4"/>
    <property type="match status" value="1"/>
</dbReference>
<reference evidence="2 3" key="1">
    <citation type="journal article" date="2008" name="Int. J. Syst. Evol. Microbiol.">
        <title>Tessaracoccus flavescens sp. nov., isolated from marine sediment.</title>
        <authorList>
            <person name="Lee D.W."/>
            <person name="Lee S.D."/>
        </authorList>
    </citation>
    <scope>NUCLEOTIDE SEQUENCE [LARGE SCALE GENOMIC DNA]</scope>
    <source>
        <strain evidence="2 3">T21</strain>
    </source>
</reference>
<dbReference type="EMBL" id="CP123967">
    <property type="protein sequence ID" value="WGT46272.1"/>
    <property type="molecule type" value="Genomic_DNA"/>
</dbReference>
<feature type="domain" description="AbiEi antitoxin N-terminal" evidence="1">
    <location>
        <begin position="5"/>
        <end position="39"/>
    </location>
</feature>
<protein>
    <submittedName>
        <fullName evidence="2">Type IV toxin-antitoxin system AbiEi family antitoxin domain-containing protein</fullName>
    </submittedName>
</protein>
<sequence length="306" mass="33329">MTRDDVFTHAQLLSTGLTDREVRQRLRAGQLTRPRRGIYHASGPQNAVDEHRLLILSALSFVHDSNVISHQSAGVIHGLPVPSDGLSLVTMTRLTAGHGKGSPLLRVRQTAIDPDEYEDRAGLRITTLARTAADLARTMPFEWAVAALDAALAAGLERAELVSALNRHPRLAGLGIARRALSFADGRAESPAESISRVQFARFGVPAPVVQFEVVDADGSVVARADSGWPELGLVGEVDGKWKYGELLKPGQSPEEAIMREKRREEAIRQAGFWIVRWDWATAVQGAALARLIRSAMVTPARRSHP</sequence>
<dbReference type="InterPro" id="IPR025159">
    <property type="entry name" value="AbiEi_N"/>
</dbReference>
<proteinExistence type="predicted"/>
<evidence type="ECO:0000313" key="2">
    <source>
        <dbReference type="EMBL" id="WGT46272.1"/>
    </source>
</evidence>
<evidence type="ECO:0000313" key="3">
    <source>
        <dbReference type="Proteomes" id="UP001244136"/>
    </source>
</evidence>
<gene>
    <name evidence="2" type="ORF">QH948_08880</name>
</gene>
<dbReference type="Proteomes" id="UP001244136">
    <property type="component" value="Chromosome"/>
</dbReference>
<organism evidence="2 3">
    <name type="scientific">Tessaracoccus lacteus</name>
    <dbReference type="NCBI Taxonomy" id="3041766"/>
    <lineage>
        <taxon>Bacteria</taxon>
        <taxon>Bacillati</taxon>
        <taxon>Actinomycetota</taxon>
        <taxon>Actinomycetes</taxon>
        <taxon>Propionibacteriales</taxon>
        <taxon>Propionibacteriaceae</taxon>
        <taxon>Tessaracoccus</taxon>
    </lineage>
</organism>
<dbReference type="RefSeq" id="WP_281144079.1">
    <property type="nucleotide sequence ID" value="NZ_CP123967.1"/>
</dbReference>
<keyword evidence="3" id="KW-1185">Reference proteome</keyword>
<evidence type="ECO:0000259" key="1">
    <source>
        <dbReference type="Pfam" id="PF13338"/>
    </source>
</evidence>
<accession>A0ABY8PV77</accession>
<name>A0ABY8PV77_9ACTN</name>